<reference evidence="2" key="1">
    <citation type="journal article" date="2023" name="Front. Plant Sci.">
        <title>Chromosomal-level genome assembly of Melastoma candidum provides insights into trichome evolution.</title>
        <authorList>
            <person name="Zhong Y."/>
            <person name="Wu W."/>
            <person name="Sun C."/>
            <person name="Zou P."/>
            <person name="Liu Y."/>
            <person name="Dai S."/>
            <person name="Zhou R."/>
        </authorList>
    </citation>
    <scope>NUCLEOTIDE SEQUENCE [LARGE SCALE GENOMIC DNA]</scope>
</reference>
<sequence>MNPSSRPDASRRSNRAHISPRATSMKRREKHGGILGSSTRNKGSVRMKVEKLQKLVPGGDDLQTERLLSHTADYIVRMRFQVNLLQALLKLHHP</sequence>
<gene>
    <name evidence="1" type="ORF">MLD38_032734</name>
</gene>
<dbReference type="EMBL" id="CM042889">
    <property type="protein sequence ID" value="KAI4319091.1"/>
    <property type="molecule type" value="Genomic_DNA"/>
</dbReference>
<keyword evidence="2" id="KW-1185">Reference proteome</keyword>
<evidence type="ECO:0000313" key="2">
    <source>
        <dbReference type="Proteomes" id="UP001057402"/>
    </source>
</evidence>
<comment type="caution">
    <text evidence="1">The sequence shown here is derived from an EMBL/GenBank/DDBJ whole genome shotgun (WGS) entry which is preliminary data.</text>
</comment>
<evidence type="ECO:0000313" key="1">
    <source>
        <dbReference type="EMBL" id="KAI4319091.1"/>
    </source>
</evidence>
<proteinExistence type="predicted"/>
<accession>A0ACB9M6B2</accession>
<protein>
    <submittedName>
        <fullName evidence="1">Uncharacterized protein</fullName>
    </submittedName>
</protein>
<name>A0ACB9M6B2_9MYRT</name>
<dbReference type="Proteomes" id="UP001057402">
    <property type="component" value="Chromosome 10"/>
</dbReference>
<organism evidence="1 2">
    <name type="scientific">Melastoma candidum</name>
    <dbReference type="NCBI Taxonomy" id="119954"/>
    <lineage>
        <taxon>Eukaryota</taxon>
        <taxon>Viridiplantae</taxon>
        <taxon>Streptophyta</taxon>
        <taxon>Embryophyta</taxon>
        <taxon>Tracheophyta</taxon>
        <taxon>Spermatophyta</taxon>
        <taxon>Magnoliopsida</taxon>
        <taxon>eudicotyledons</taxon>
        <taxon>Gunneridae</taxon>
        <taxon>Pentapetalae</taxon>
        <taxon>rosids</taxon>
        <taxon>malvids</taxon>
        <taxon>Myrtales</taxon>
        <taxon>Melastomataceae</taxon>
        <taxon>Melastomatoideae</taxon>
        <taxon>Melastomateae</taxon>
        <taxon>Melastoma</taxon>
    </lineage>
</organism>